<dbReference type="EnsemblPlants" id="Pp3c6_26021V3.1">
    <property type="protein sequence ID" value="PAC:32976627.CDS.1"/>
    <property type="gene ID" value="Pp3c6_26021"/>
</dbReference>
<reference evidence="2" key="3">
    <citation type="submission" date="2020-12" db="UniProtKB">
        <authorList>
            <consortium name="EnsemblPlants"/>
        </authorList>
    </citation>
    <scope>IDENTIFICATION</scope>
</reference>
<dbReference type="Proteomes" id="UP000006727">
    <property type="component" value="Chromosome 6"/>
</dbReference>
<reference evidence="1 3" key="1">
    <citation type="journal article" date="2008" name="Science">
        <title>The Physcomitrella genome reveals evolutionary insights into the conquest of land by plants.</title>
        <authorList>
            <person name="Rensing S."/>
            <person name="Lang D."/>
            <person name="Zimmer A."/>
            <person name="Terry A."/>
            <person name="Salamov A."/>
            <person name="Shapiro H."/>
            <person name="Nishiyama T."/>
            <person name="Perroud P.-F."/>
            <person name="Lindquist E."/>
            <person name="Kamisugi Y."/>
            <person name="Tanahashi T."/>
            <person name="Sakakibara K."/>
            <person name="Fujita T."/>
            <person name="Oishi K."/>
            <person name="Shin-I T."/>
            <person name="Kuroki Y."/>
            <person name="Toyoda A."/>
            <person name="Suzuki Y."/>
            <person name="Hashimoto A."/>
            <person name="Yamaguchi K."/>
            <person name="Sugano A."/>
            <person name="Kohara Y."/>
            <person name="Fujiyama A."/>
            <person name="Anterola A."/>
            <person name="Aoki S."/>
            <person name="Ashton N."/>
            <person name="Barbazuk W.B."/>
            <person name="Barker E."/>
            <person name="Bennetzen J."/>
            <person name="Bezanilla M."/>
            <person name="Blankenship R."/>
            <person name="Cho S.H."/>
            <person name="Dutcher S."/>
            <person name="Estelle M."/>
            <person name="Fawcett J.A."/>
            <person name="Gundlach H."/>
            <person name="Hanada K."/>
            <person name="Heyl A."/>
            <person name="Hicks K.A."/>
            <person name="Hugh J."/>
            <person name="Lohr M."/>
            <person name="Mayer K."/>
            <person name="Melkozernov A."/>
            <person name="Murata T."/>
            <person name="Nelson D."/>
            <person name="Pils B."/>
            <person name="Prigge M."/>
            <person name="Reiss B."/>
            <person name="Renner T."/>
            <person name="Rombauts S."/>
            <person name="Rushton P."/>
            <person name="Sanderfoot A."/>
            <person name="Schween G."/>
            <person name="Shiu S.-H."/>
            <person name="Stueber K."/>
            <person name="Theodoulou F.L."/>
            <person name="Tu H."/>
            <person name="Van de Peer Y."/>
            <person name="Verrier P.J."/>
            <person name="Waters E."/>
            <person name="Wood A."/>
            <person name="Yang L."/>
            <person name="Cove D."/>
            <person name="Cuming A."/>
            <person name="Hasebe M."/>
            <person name="Lucas S."/>
            <person name="Mishler D.B."/>
            <person name="Reski R."/>
            <person name="Grigoriev I."/>
            <person name="Quatrano R.S."/>
            <person name="Boore J.L."/>
        </authorList>
    </citation>
    <scope>NUCLEOTIDE SEQUENCE [LARGE SCALE GENOMIC DNA]</scope>
    <source>
        <strain evidence="2 3">cv. Gransden 2004</strain>
    </source>
</reference>
<dbReference type="EMBL" id="ABEU02000006">
    <property type="protein sequence ID" value="PNR53118.1"/>
    <property type="molecule type" value="Genomic_DNA"/>
</dbReference>
<protein>
    <submittedName>
        <fullName evidence="1 2">Uncharacterized protein</fullName>
    </submittedName>
</protein>
<dbReference type="Gramene" id="Pp3c6_26021V3.1">
    <property type="protein sequence ID" value="PAC:32976627.CDS.1"/>
    <property type="gene ID" value="Pp3c6_26021"/>
</dbReference>
<gene>
    <name evidence="1" type="ORF">PHYPA_009493</name>
</gene>
<sequence>MLNSPKNGHSTKHMSRHEGHQFYLDRNMRVQRQCMWDWNVGNSAKLSSFYKQHVQISLIQLAYKHAGEFSTAGLPNTGKQGIHSRTCHLILRFNVKMDHLPQQPRSMCKLQFIPQEE</sequence>
<dbReference type="InParanoid" id="A0A2K1KH67"/>
<evidence type="ECO:0000313" key="2">
    <source>
        <dbReference type="EnsemblPlants" id="PAC:32976627.CDS.1"/>
    </source>
</evidence>
<name>A0A2K1KH67_PHYPA</name>
<proteinExistence type="predicted"/>
<evidence type="ECO:0000313" key="1">
    <source>
        <dbReference type="EMBL" id="PNR53118.1"/>
    </source>
</evidence>
<organism evidence="1">
    <name type="scientific">Physcomitrium patens</name>
    <name type="common">Spreading-leaved earth moss</name>
    <name type="synonym">Physcomitrella patens</name>
    <dbReference type="NCBI Taxonomy" id="3218"/>
    <lineage>
        <taxon>Eukaryota</taxon>
        <taxon>Viridiplantae</taxon>
        <taxon>Streptophyta</taxon>
        <taxon>Embryophyta</taxon>
        <taxon>Bryophyta</taxon>
        <taxon>Bryophytina</taxon>
        <taxon>Bryopsida</taxon>
        <taxon>Funariidae</taxon>
        <taxon>Funariales</taxon>
        <taxon>Funariaceae</taxon>
        <taxon>Physcomitrium</taxon>
    </lineage>
</organism>
<accession>A0A2K1KH67</accession>
<keyword evidence="3" id="KW-1185">Reference proteome</keyword>
<reference evidence="1 3" key="2">
    <citation type="journal article" date="2018" name="Plant J.">
        <title>The Physcomitrella patens chromosome-scale assembly reveals moss genome structure and evolution.</title>
        <authorList>
            <person name="Lang D."/>
            <person name="Ullrich K.K."/>
            <person name="Murat F."/>
            <person name="Fuchs J."/>
            <person name="Jenkins J."/>
            <person name="Haas F.B."/>
            <person name="Piednoel M."/>
            <person name="Gundlach H."/>
            <person name="Van Bel M."/>
            <person name="Meyberg R."/>
            <person name="Vives C."/>
            <person name="Morata J."/>
            <person name="Symeonidi A."/>
            <person name="Hiss M."/>
            <person name="Muchero W."/>
            <person name="Kamisugi Y."/>
            <person name="Saleh O."/>
            <person name="Blanc G."/>
            <person name="Decker E.L."/>
            <person name="van Gessel N."/>
            <person name="Grimwood J."/>
            <person name="Hayes R.D."/>
            <person name="Graham S.W."/>
            <person name="Gunter L.E."/>
            <person name="McDaniel S.F."/>
            <person name="Hoernstein S.N.W."/>
            <person name="Larsson A."/>
            <person name="Li F.W."/>
            <person name="Perroud P.F."/>
            <person name="Phillips J."/>
            <person name="Ranjan P."/>
            <person name="Rokshar D.S."/>
            <person name="Rothfels C.J."/>
            <person name="Schneider L."/>
            <person name="Shu S."/>
            <person name="Stevenson D.W."/>
            <person name="Thummler F."/>
            <person name="Tillich M."/>
            <person name="Villarreal Aguilar J.C."/>
            <person name="Widiez T."/>
            <person name="Wong G.K."/>
            <person name="Wymore A."/>
            <person name="Zhang Y."/>
            <person name="Zimmer A.D."/>
            <person name="Quatrano R.S."/>
            <person name="Mayer K.F.X."/>
            <person name="Goodstein D."/>
            <person name="Casacuberta J.M."/>
            <person name="Vandepoele K."/>
            <person name="Reski R."/>
            <person name="Cuming A.C."/>
            <person name="Tuskan G.A."/>
            <person name="Maumus F."/>
            <person name="Salse J."/>
            <person name="Schmutz J."/>
            <person name="Rensing S.A."/>
        </authorList>
    </citation>
    <scope>NUCLEOTIDE SEQUENCE [LARGE SCALE GENOMIC DNA]</scope>
    <source>
        <strain evidence="2 3">cv. Gransden 2004</strain>
    </source>
</reference>
<dbReference type="AlphaFoldDB" id="A0A2K1KH67"/>
<evidence type="ECO:0000313" key="3">
    <source>
        <dbReference type="Proteomes" id="UP000006727"/>
    </source>
</evidence>